<sequence>MDDDSDIDDEGDSDEDESRDDEETLVKKVDQGKKRPNGCTSKNLVSIRKAKNATLEIIG</sequence>
<proteinExistence type="predicted"/>
<dbReference type="Proteomes" id="UP000188354">
    <property type="component" value="Chromosome LG03"/>
</dbReference>
<evidence type="ECO:0000256" key="1">
    <source>
        <dbReference type="SAM" id="MobiDB-lite"/>
    </source>
</evidence>
<dbReference type="AlphaFoldDB" id="A0A1J7HQY3"/>
<evidence type="ECO:0000313" key="3">
    <source>
        <dbReference type="Proteomes" id="UP000188354"/>
    </source>
</evidence>
<name>A0A1J7HQY3_LUPAN</name>
<accession>A0A1J7HQY3</accession>
<feature type="compositionally biased region" description="Basic and acidic residues" evidence="1">
    <location>
        <begin position="24"/>
        <end position="33"/>
    </location>
</feature>
<keyword evidence="3" id="KW-1185">Reference proteome</keyword>
<feature type="compositionally biased region" description="Acidic residues" evidence="1">
    <location>
        <begin position="1"/>
        <end position="23"/>
    </location>
</feature>
<protein>
    <submittedName>
        <fullName evidence="2">Uncharacterized protein</fullName>
    </submittedName>
</protein>
<dbReference type="Gramene" id="OIW15190">
    <property type="protein sequence ID" value="OIW15190"/>
    <property type="gene ID" value="TanjilG_31653"/>
</dbReference>
<dbReference type="EMBL" id="CM007363">
    <property type="protein sequence ID" value="OIW15190.1"/>
    <property type="molecule type" value="Genomic_DNA"/>
</dbReference>
<organism evidence="2 3">
    <name type="scientific">Lupinus angustifolius</name>
    <name type="common">Narrow-leaved blue lupine</name>
    <dbReference type="NCBI Taxonomy" id="3871"/>
    <lineage>
        <taxon>Eukaryota</taxon>
        <taxon>Viridiplantae</taxon>
        <taxon>Streptophyta</taxon>
        <taxon>Embryophyta</taxon>
        <taxon>Tracheophyta</taxon>
        <taxon>Spermatophyta</taxon>
        <taxon>Magnoliopsida</taxon>
        <taxon>eudicotyledons</taxon>
        <taxon>Gunneridae</taxon>
        <taxon>Pentapetalae</taxon>
        <taxon>rosids</taxon>
        <taxon>fabids</taxon>
        <taxon>Fabales</taxon>
        <taxon>Fabaceae</taxon>
        <taxon>Papilionoideae</taxon>
        <taxon>50 kb inversion clade</taxon>
        <taxon>genistoids sensu lato</taxon>
        <taxon>core genistoids</taxon>
        <taxon>Genisteae</taxon>
        <taxon>Lupinus</taxon>
    </lineage>
</organism>
<reference evidence="2 3" key="1">
    <citation type="journal article" date="2017" name="Plant Biotechnol. J.">
        <title>A comprehensive draft genome sequence for lupin (Lupinus angustifolius), an emerging health food: insights into plant-microbe interactions and legume evolution.</title>
        <authorList>
            <person name="Hane J.K."/>
            <person name="Ming Y."/>
            <person name="Kamphuis L.G."/>
            <person name="Nelson M.N."/>
            <person name="Garg G."/>
            <person name="Atkins C.A."/>
            <person name="Bayer P.E."/>
            <person name="Bravo A."/>
            <person name="Bringans S."/>
            <person name="Cannon S."/>
            <person name="Edwards D."/>
            <person name="Foley R."/>
            <person name="Gao L.L."/>
            <person name="Harrison M.J."/>
            <person name="Huang W."/>
            <person name="Hurgobin B."/>
            <person name="Li S."/>
            <person name="Liu C.W."/>
            <person name="McGrath A."/>
            <person name="Morahan G."/>
            <person name="Murray J."/>
            <person name="Weller J."/>
            <person name="Jian J."/>
            <person name="Singh K.B."/>
        </authorList>
    </citation>
    <scope>NUCLEOTIDE SEQUENCE [LARGE SCALE GENOMIC DNA]</scope>
    <source>
        <strain evidence="3">cv. Tanjil</strain>
        <tissue evidence="2">Whole plant</tissue>
    </source>
</reference>
<gene>
    <name evidence="2" type="ORF">TanjilG_31653</name>
</gene>
<evidence type="ECO:0000313" key="2">
    <source>
        <dbReference type="EMBL" id="OIW15190.1"/>
    </source>
</evidence>
<feature type="region of interest" description="Disordered" evidence="1">
    <location>
        <begin position="1"/>
        <end position="41"/>
    </location>
</feature>